<reference evidence="1" key="1">
    <citation type="submission" date="2020-02" db="EMBL/GenBank/DDBJ databases">
        <authorList>
            <person name="Meier V. D."/>
        </authorList>
    </citation>
    <scope>NUCLEOTIDE SEQUENCE</scope>
    <source>
        <strain evidence="1">AVDCRST_MAG58</strain>
    </source>
</reference>
<organism evidence="1">
    <name type="scientific">uncultured Rubrobacteraceae bacterium</name>
    <dbReference type="NCBI Taxonomy" id="349277"/>
    <lineage>
        <taxon>Bacteria</taxon>
        <taxon>Bacillati</taxon>
        <taxon>Actinomycetota</taxon>
        <taxon>Rubrobacteria</taxon>
        <taxon>Rubrobacterales</taxon>
        <taxon>Rubrobacteraceae</taxon>
        <taxon>environmental samples</taxon>
    </lineage>
</organism>
<proteinExistence type="predicted"/>
<protein>
    <submittedName>
        <fullName evidence="1">Uncharacterized protein</fullName>
    </submittedName>
</protein>
<name>A0A6J4R4C5_9ACTN</name>
<sequence>MEEEQKRLEELMRLYGLEEKEARAAYHLGLAEELFEELSEEAYRRGGFPAVRGVHAWMHDEMDFGEHFHALRNQLARRVLRRDYPEGWGTGPRPSSDMGLD</sequence>
<dbReference type="EMBL" id="CADCVF010000058">
    <property type="protein sequence ID" value="CAA9462404.1"/>
    <property type="molecule type" value="Genomic_DNA"/>
</dbReference>
<gene>
    <name evidence="1" type="ORF">AVDCRST_MAG58-2723</name>
</gene>
<evidence type="ECO:0000313" key="1">
    <source>
        <dbReference type="EMBL" id="CAA9462404.1"/>
    </source>
</evidence>
<dbReference type="AlphaFoldDB" id="A0A6J4R4C5"/>
<accession>A0A6J4R4C5</accession>